<dbReference type="RefSeq" id="WP_112746760.1">
    <property type="nucleotide sequence ID" value="NZ_QMFY01000004.1"/>
</dbReference>
<feature type="transmembrane region" description="Helical" evidence="1">
    <location>
        <begin position="9"/>
        <end position="28"/>
    </location>
</feature>
<organism evidence="2 3">
    <name type="scientific">Pseudochryseolinea flava</name>
    <dbReference type="NCBI Taxonomy" id="2059302"/>
    <lineage>
        <taxon>Bacteria</taxon>
        <taxon>Pseudomonadati</taxon>
        <taxon>Bacteroidota</taxon>
        <taxon>Cytophagia</taxon>
        <taxon>Cytophagales</taxon>
        <taxon>Fulvivirgaceae</taxon>
        <taxon>Pseudochryseolinea</taxon>
    </lineage>
</organism>
<proteinExistence type="predicted"/>
<feature type="transmembrane region" description="Helical" evidence="1">
    <location>
        <begin position="48"/>
        <end position="67"/>
    </location>
</feature>
<accession>A0A364Y4M3</accession>
<keyword evidence="1" id="KW-1133">Transmembrane helix</keyword>
<feature type="transmembrane region" description="Helical" evidence="1">
    <location>
        <begin position="113"/>
        <end position="134"/>
    </location>
</feature>
<keyword evidence="1" id="KW-0472">Membrane</keyword>
<name>A0A364Y4M3_9BACT</name>
<protein>
    <submittedName>
        <fullName evidence="2">Uncharacterized protein</fullName>
    </submittedName>
</protein>
<reference evidence="2 3" key="1">
    <citation type="submission" date="2018-06" db="EMBL/GenBank/DDBJ databases">
        <title>Chryseolinea flavus sp. nov., a member of the phylum Bacteroidetes isolated from soil.</title>
        <authorList>
            <person name="Li Y."/>
            <person name="Wang J."/>
        </authorList>
    </citation>
    <scope>NUCLEOTIDE SEQUENCE [LARGE SCALE GENOMIC DNA]</scope>
    <source>
        <strain evidence="2 3">SDU1-6</strain>
    </source>
</reference>
<keyword evidence="3" id="KW-1185">Reference proteome</keyword>
<dbReference type="AlphaFoldDB" id="A0A364Y4M3"/>
<comment type="caution">
    <text evidence="2">The sequence shown here is derived from an EMBL/GenBank/DDBJ whole genome shotgun (WGS) entry which is preliminary data.</text>
</comment>
<feature type="transmembrane region" description="Helical" evidence="1">
    <location>
        <begin position="79"/>
        <end position="101"/>
    </location>
</feature>
<dbReference type="Proteomes" id="UP000251889">
    <property type="component" value="Unassembled WGS sequence"/>
</dbReference>
<evidence type="ECO:0000256" key="1">
    <source>
        <dbReference type="SAM" id="Phobius"/>
    </source>
</evidence>
<gene>
    <name evidence="2" type="ORF">DQQ10_10205</name>
</gene>
<dbReference type="EMBL" id="QMFY01000004">
    <property type="protein sequence ID" value="RAW01274.1"/>
    <property type="molecule type" value="Genomic_DNA"/>
</dbReference>
<keyword evidence="1" id="KW-0812">Transmembrane</keyword>
<dbReference type="OrthoDB" id="979831at2"/>
<evidence type="ECO:0000313" key="3">
    <source>
        <dbReference type="Proteomes" id="UP000251889"/>
    </source>
</evidence>
<sequence length="146" mass="16719">MILKVFKSIWFVSLLGLLTAMMLVYASLGEVVVIQQNGLDQVALSRESFFYIVLILSVVVNMTVYLIKLFYLKNEDFRSWYHGLVITINLFLVVSLFLINAFNSGERFDFSRIAFVIYGSVGLVVAWAIAWPVIKVFRRFSTKSTV</sequence>
<evidence type="ECO:0000313" key="2">
    <source>
        <dbReference type="EMBL" id="RAW01274.1"/>
    </source>
</evidence>